<gene>
    <name evidence="2" type="ORF">GCM10007855_00910</name>
</gene>
<keyword evidence="1" id="KW-0812">Transmembrane</keyword>
<feature type="transmembrane region" description="Helical" evidence="1">
    <location>
        <begin position="25"/>
        <end position="44"/>
    </location>
</feature>
<protein>
    <submittedName>
        <fullName evidence="2">Uncharacterized protein</fullName>
    </submittedName>
</protein>
<keyword evidence="1" id="KW-0472">Membrane</keyword>
<reference evidence="3" key="1">
    <citation type="journal article" date="2019" name="Int. J. Syst. Evol. Microbiol.">
        <title>The Global Catalogue of Microorganisms (GCM) 10K type strain sequencing project: providing services to taxonomists for standard genome sequencing and annotation.</title>
        <authorList>
            <consortium name="The Broad Institute Genomics Platform"/>
            <consortium name="The Broad Institute Genome Sequencing Center for Infectious Disease"/>
            <person name="Wu L."/>
            <person name="Ma J."/>
        </authorList>
    </citation>
    <scope>NUCLEOTIDE SEQUENCE [LARGE SCALE GENOMIC DNA]</scope>
    <source>
        <strain evidence="3">NBRC 105001</strain>
    </source>
</reference>
<name>A0ABQ6AG99_9GAMM</name>
<keyword evidence="1" id="KW-1133">Transmembrane helix</keyword>
<keyword evidence="3" id="KW-1185">Reference proteome</keyword>
<evidence type="ECO:0000313" key="2">
    <source>
        <dbReference type="EMBL" id="GLR73218.1"/>
    </source>
</evidence>
<dbReference type="EMBL" id="BSOU01000001">
    <property type="protein sequence ID" value="GLR73218.1"/>
    <property type="molecule type" value="Genomic_DNA"/>
</dbReference>
<proteinExistence type="predicted"/>
<dbReference type="Proteomes" id="UP001156660">
    <property type="component" value="Unassembled WGS sequence"/>
</dbReference>
<sequence>MADKVSAPIKAVEIKERFIIVSPKWKRMCFINMVIIACFIAHVISDMLV</sequence>
<organism evidence="2 3">
    <name type="scientific">Aliivibrio sifiae</name>
    <dbReference type="NCBI Taxonomy" id="566293"/>
    <lineage>
        <taxon>Bacteria</taxon>
        <taxon>Pseudomonadati</taxon>
        <taxon>Pseudomonadota</taxon>
        <taxon>Gammaproteobacteria</taxon>
        <taxon>Vibrionales</taxon>
        <taxon>Vibrionaceae</taxon>
        <taxon>Aliivibrio</taxon>
    </lineage>
</organism>
<evidence type="ECO:0000256" key="1">
    <source>
        <dbReference type="SAM" id="Phobius"/>
    </source>
</evidence>
<accession>A0ABQ6AG99</accession>
<comment type="caution">
    <text evidence="2">The sequence shown here is derived from an EMBL/GenBank/DDBJ whole genome shotgun (WGS) entry which is preliminary data.</text>
</comment>
<evidence type="ECO:0000313" key="3">
    <source>
        <dbReference type="Proteomes" id="UP001156660"/>
    </source>
</evidence>